<dbReference type="eggNOG" id="COG4969">
    <property type="taxonomic scope" value="Bacteria"/>
</dbReference>
<organism evidence="6 7">
    <name type="scientific">Ewingella americana (strain ATCC 33852 / DSM 4580 / CCUG 14506 / JCM 5911 / LMG 7869 / NCTC 12157 / CDC 1468-78)</name>
    <dbReference type="NCBI Taxonomy" id="910964"/>
    <lineage>
        <taxon>Bacteria</taxon>
        <taxon>Pseudomonadati</taxon>
        <taxon>Pseudomonadota</taxon>
        <taxon>Gammaproteobacteria</taxon>
        <taxon>Enterobacterales</taxon>
        <taxon>Yersiniaceae</taxon>
        <taxon>Ewingella</taxon>
    </lineage>
</organism>
<sequence length="155" mass="16224">MVSNKQLRQQGFTLIELMVVIAIIAILSAIGIPAYQSYIQKAALTDMLQTMVPYKTGVELCAIDQGALTPCNVATQGIPATAATRYVSQVAVAAGVITLTGQQALSGLSVVMAPSLNATSGTISWTRTCTNAQNAVMKQACESVFRFASPPKAAE</sequence>
<evidence type="ECO:0000256" key="4">
    <source>
        <dbReference type="RuleBase" id="RU000389"/>
    </source>
</evidence>
<dbReference type="NCBIfam" id="NF007862">
    <property type="entry name" value="PRK10574.1"/>
    <property type="match status" value="1"/>
</dbReference>
<dbReference type="GO" id="GO:0043107">
    <property type="term" value="P:type IV pilus-dependent motility"/>
    <property type="evidence" value="ECO:0007669"/>
    <property type="project" value="TreeGrafter"/>
</dbReference>
<keyword evidence="4" id="KW-0281">Fimbrium</keyword>
<evidence type="ECO:0000313" key="6">
    <source>
        <dbReference type="EMBL" id="KFC85816.1"/>
    </source>
</evidence>
<dbReference type="RefSeq" id="WP_034787330.1">
    <property type="nucleotide sequence ID" value="NZ_JMPJ01000017.1"/>
</dbReference>
<evidence type="ECO:0000256" key="2">
    <source>
        <dbReference type="ARBA" id="ARBA00005233"/>
    </source>
</evidence>
<evidence type="ECO:0000256" key="5">
    <source>
        <dbReference type="SAM" id="Phobius"/>
    </source>
</evidence>
<comment type="similarity">
    <text evidence="2 4">Belongs to the N-Me-Phe pilin family.</text>
</comment>
<dbReference type="Pfam" id="PF07963">
    <property type="entry name" value="N_methyl"/>
    <property type="match status" value="1"/>
</dbReference>
<evidence type="ECO:0000256" key="3">
    <source>
        <dbReference type="ARBA" id="ARBA00022481"/>
    </source>
</evidence>
<dbReference type="PROSITE" id="PS00409">
    <property type="entry name" value="PROKAR_NTER_METHYL"/>
    <property type="match status" value="1"/>
</dbReference>
<keyword evidence="5" id="KW-1133">Transmembrane helix</keyword>
<dbReference type="GO" id="GO:0016020">
    <property type="term" value="C:membrane"/>
    <property type="evidence" value="ECO:0007669"/>
    <property type="project" value="UniProtKB-SubCell"/>
</dbReference>
<keyword evidence="3" id="KW-0488">Methylation</keyword>
<dbReference type="OrthoDB" id="5918848at2"/>
<dbReference type="GO" id="GO:0044096">
    <property type="term" value="C:type IV pilus"/>
    <property type="evidence" value="ECO:0007669"/>
    <property type="project" value="TreeGrafter"/>
</dbReference>
<dbReference type="Gene3D" id="3.30.700.10">
    <property type="entry name" value="Glycoprotein, Type 4 Pilin"/>
    <property type="match status" value="1"/>
</dbReference>
<dbReference type="PANTHER" id="PTHR30093:SF34">
    <property type="entry name" value="PREPILIN PEPTIDASE-DEPENDENT PROTEIN D"/>
    <property type="match status" value="1"/>
</dbReference>
<dbReference type="InterPro" id="IPR001082">
    <property type="entry name" value="Pilin"/>
</dbReference>
<dbReference type="NCBIfam" id="TIGR02532">
    <property type="entry name" value="IV_pilin_GFxxxE"/>
    <property type="match status" value="1"/>
</dbReference>
<dbReference type="EMBL" id="JMPJ01000017">
    <property type="protein sequence ID" value="KFC85816.1"/>
    <property type="molecule type" value="Genomic_DNA"/>
</dbReference>
<name>A0A085GQ21_EWIA3</name>
<dbReference type="SUPFAM" id="SSF54523">
    <property type="entry name" value="Pili subunits"/>
    <property type="match status" value="1"/>
</dbReference>
<dbReference type="PANTHER" id="PTHR30093">
    <property type="entry name" value="GENERAL SECRETION PATHWAY PROTEIN G"/>
    <property type="match status" value="1"/>
</dbReference>
<dbReference type="Pfam" id="PF00114">
    <property type="entry name" value="Pilin"/>
    <property type="match status" value="1"/>
</dbReference>
<keyword evidence="5" id="KW-0812">Transmembrane</keyword>
<dbReference type="AlphaFoldDB" id="A0A085GQ21"/>
<protein>
    <submittedName>
        <fullName evidence="6">Type IV pilin</fullName>
    </submittedName>
</protein>
<dbReference type="InterPro" id="IPR012902">
    <property type="entry name" value="N_methyl_site"/>
</dbReference>
<dbReference type="GO" id="GO:0007155">
    <property type="term" value="P:cell adhesion"/>
    <property type="evidence" value="ECO:0007669"/>
    <property type="project" value="InterPro"/>
</dbReference>
<keyword evidence="5" id="KW-0472">Membrane</keyword>
<evidence type="ECO:0000313" key="7">
    <source>
        <dbReference type="Proteomes" id="UP000028640"/>
    </source>
</evidence>
<keyword evidence="7" id="KW-1185">Reference proteome</keyword>
<gene>
    <name evidence="6" type="ORF">GEAM_0292</name>
</gene>
<dbReference type="STRING" id="910964.GEAM_0292"/>
<feature type="transmembrane region" description="Helical" evidence="5">
    <location>
        <begin position="12"/>
        <end position="35"/>
    </location>
</feature>
<dbReference type="Proteomes" id="UP000028640">
    <property type="component" value="Unassembled WGS sequence"/>
</dbReference>
<accession>A0A085GQ21</accession>
<comment type="subcellular location">
    <subcellularLocation>
        <location evidence="1">Membrane</location>
        <topology evidence="1">Single-pass membrane protein</topology>
    </subcellularLocation>
</comment>
<evidence type="ECO:0000256" key="1">
    <source>
        <dbReference type="ARBA" id="ARBA00004167"/>
    </source>
</evidence>
<dbReference type="InterPro" id="IPR045584">
    <property type="entry name" value="Pilin-like"/>
</dbReference>
<comment type="caution">
    <text evidence="6">The sequence shown here is derived from an EMBL/GenBank/DDBJ whole genome shotgun (WGS) entry which is preliminary data.</text>
</comment>
<proteinExistence type="inferred from homology"/>
<reference evidence="6 7" key="1">
    <citation type="submission" date="2014-05" db="EMBL/GenBank/DDBJ databases">
        <title>ATOL: Assembling a taxonomically balanced genome-scale reconstruction of the evolutionary history of the Enterobacteriaceae.</title>
        <authorList>
            <person name="Plunkett G.III."/>
            <person name="Neeno-Eckwall E.C."/>
            <person name="Glasner J.D."/>
            <person name="Perna N.T."/>
        </authorList>
    </citation>
    <scope>NUCLEOTIDE SEQUENCE [LARGE SCALE GENOMIC DNA]</scope>
    <source>
        <strain evidence="6 7">ATCC 33852</strain>
    </source>
</reference>
<dbReference type="GeneID" id="78380877"/>